<evidence type="ECO:0000313" key="2">
    <source>
        <dbReference type="EMBL" id="QGH72031.1"/>
    </source>
</evidence>
<organism evidence="2 3">
    <name type="scientific">Klebsiella phage N1M2</name>
    <dbReference type="NCBI Taxonomy" id="2664939"/>
    <lineage>
        <taxon>Viruses</taxon>
        <taxon>Duplodnaviria</taxon>
        <taxon>Heunggongvirae</taxon>
        <taxon>Uroviricota</taxon>
        <taxon>Caudoviricetes</taxon>
        <taxon>Chimalliviridae</taxon>
        <taxon>Nimduovirus</taxon>
        <taxon>Nimduovirus N1M2</taxon>
    </lineage>
</organism>
<dbReference type="Proteomes" id="UP000464669">
    <property type="component" value="Segment"/>
</dbReference>
<reference evidence="2 3" key="1">
    <citation type="submission" date="2019-11" db="EMBL/GenBank/DDBJ databases">
        <authorList>
            <person name="Lewis R."/>
            <person name="Clooney A.G."/>
            <person name="Stockdale S.R."/>
            <person name="Buttimer C."/>
            <person name="Draper L.A."/>
            <person name="Ross R.P."/>
            <person name="Hill C."/>
        </authorList>
    </citation>
    <scope>NUCLEOTIDE SEQUENCE [LARGE SCALE GENOMIC DNA]</scope>
</reference>
<feature type="transmembrane region" description="Helical" evidence="1">
    <location>
        <begin position="48"/>
        <end position="66"/>
    </location>
</feature>
<name>A0A6B7ZFX8_9CAUD</name>
<dbReference type="EMBL" id="MN642089">
    <property type="protein sequence ID" value="QGH72031.1"/>
    <property type="molecule type" value="Genomic_DNA"/>
</dbReference>
<keyword evidence="3" id="KW-1185">Reference proteome</keyword>
<keyword evidence="1" id="KW-1133">Transmembrane helix</keyword>
<protein>
    <submittedName>
        <fullName evidence="2">Uncharacterized protein</fullName>
    </submittedName>
</protein>
<sequence>MDRKQVLVNMLNKDRAETVKLLKERKASGNLIVNPKKDNLGNGKWKRIGIVTAIAGIVFCVGAILYKKNQFDGIVSDITKSRQDRGEGTGGSVITESLNTLSEGEGMKAGIDDIVYSGIKGLAVGSAVGLSAALASDGVRELMGDVKNITYSDIKDINIEIVEREFSKYRTYIINKYRQLCKEDLPTFTELEEGIKKLSSKPILFTNL</sequence>
<evidence type="ECO:0000313" key="3">
    <source>
        <dbReference type="Proteomes" id="UP000464669"/>
    </source>
</evidence>
<keyword evidence="1" id="KW-0472">Membrane</keyword>
<accession>A0A6B7ZFX8</accession>
<evidence type="ECO:0000256" key="1">
    <source>
        <dbReference type="SAM" id="Phobius"/>
    </source>
</evidence>
<keyword evidence="1" id="KW-0812">Transmembrane</keyword>
<proteinExistence type="predicted"/>
<gene>
    <name evidence="2" type="ORF">N1M2_168</name>
</gene>